<accession>A0A0C9X0P5</accession>
<dbReference type="EMBL" id="KN838558">
    <property type="protein sequence ID" value="KIK05650.1"/>
    <property type="molecule type" value="Genomic_DNA"/>
</dbReference>
<dbReference type="InterPro" id="IPR002867">
    <property type="entry name" value="IBR_dom"/>
</dbReference>
<dbReference type="PROSITE" id="PS51873">
    <property type="entry name" value="TRIAD"/>
    <property type="match status" value="1"/>
</dbReference>
<evidence type="ECO:0000256" key="9">
    <source>
        <dbReference type="SAM" id="MobiDB-lite"/>
    </source>
</evidence>
<dbReference type="PROSITE" id="PS50103">
    <property type="entry name" value="ZF_C3H1"/>
    <property type="match status" value="1"/>
</dbReference>
<evidence type="ECO:0000256" key="4">
    <source>
        <dbReference type="ARBA" id="ARBA00022737"/>
    </source>
</evidence>
<dbReference type="GO" id="GO:0000151">
    <property type="term" value="C:ubiquitin ligase complex"/>
    <property type="evidence" value="ECO:0007669"/>
    <property type="project" value="TreeGrafter"/>
</dbReference>
<evidence type="ECO:0000256" key="2">
    <source>
        <dbReference type="ARBA" id="ARBA00022679"/>
    </source>
</evidence>
<dbReference type="InterPro" id="IPR027370">
    <property type="entry name" value="Znf-RING_euk"/>
</dbReference>
<dbReference type="Gene3D" id="1.20.120.1750">
    <property type="match status" value="1"/>
</dbReference>
<feature type="compositionally biased region" description="Polar residues" evidence="9">
    <location>
        <begin position="58"/>
        <end position="71"/>
    </location>
</feature>
<evidence type="ECO:0000256" key="1">
    <source>
        <dbReference type="ARBA" id="ARBA00004906"/>
    </source>
</evidence>
<feature type="domain" description="RING-type" evidence="12">
    <location>
        <begin position="730"/>
        <end position="942"/>
    </location>
</feature>
<proteinExistence type="predicted"/>
<evidence type="ECO:0000256" key="8">
    <source>
        <dbReference type="PROSITE-ProRule" id="PRU00723"/>
    </source>
</evidence>
<sequence length="1171" mass="133520">MPDEFTRSTSSRQLCRYFLKGSCRDGERCRYLHTNPDSTETPSRTRGTGRRGRNGRRQNFSSPETQATSLSEPLPIPQHVYLKQRGIEGANEVEPRIQATVDELQSTAITHTAMGAQQLMDEEEPREPPRDEVRRRRALEEARRPGRKSMAAEVARIQAEECAKEEASRKEREELERAVLEERNAQAAREQEERARVREQQAREEAARKARAKREEAARRAHAAQRRAEEAQVTVQQMVLGSALVTCGAGVDIRSIITGFDLLRVVVKDLPHNTNFNEVAAAFTLSGVNPENVMLQETRPNGELADAIFLMKADQFESMAFGSDRTIDFQGRRFLLEVGPISSEDSMTLSSHNTNTLTVYWRVPSTSMIATYSTLEVAKAKVKELDAKMLCGHRVKAFMNTPPPAPHNWREFNPASVKLMNLPLNVPLTEVEVFSGTSLLRVLSSPTYIPEEFIEFLRKHLEGLPGVNQGTFVCLPSRAPNPTSRVEIQFHGWEEARFVCDTLNNHRLRDDFPYVHTLLPRAHRFFANISHEQYHSQKNRWDSLVQEKGRGMARVLVHDRSGGRVVITVEGNDRKAVGALKVRVESLLSGERLNPSHWDRFFLSNTGLKLLQEVHAESGAYVRIDKKFPALRVCGPTEAVVRAKESIRYSVIGTRSTSVDRVIPLKQRSVQYFVRRGLASLKEIIGEDKVSLDLTSTPRKLTIKVGEDAHHHLQRVMDESLEDSSLDQGNTDICPICCDTTSHPETLGCGHSYCTSCLWHYLESAANAKKFPLICMGNNTSCRSPLPIPLIKRFLTVQRFNQLVEVAFLSYLDQHPRELKCCSTPDCNQIYRKDPTKSFLQCPACFSTICSSCQEESHEGMTCLQFKCYGLTAGQEWFTDDWASARGIKKCPGCGIWIEKTEGCNHLTCRCGDHVCWKCMGIFTAETIYAHMHNVHGEIHDQPPQRVLEERKNAQLLVAAQQSEREQQERERQRQAALHDDTYGEPPQRALEERRNAQLLAAQQAEREQQERERQRQAALHDDIHDEPPQRVLEDQMNAQLLASQQAEREQQERERQRQVAVLQQREIQRLRALEQAQAQEAANRQRLYAEAQRRGEEARRQEEVHRREERQREERMREARAARGRELQRQQLERQREQEEARRTSEGGGCCGLTISGILAAIGGLFYKEL</sequence>
<feature type="compositionally biased region" description="Basic and acidic residues" evidence="9">
    <location>
        <begin position="963"/>
        <end position="982"/>
    </location>
</feature>
<dbReference type="PROSITE" id="PS00518">
    <property type="entry name" value="ZF_RING_1"/>
    <property type="match status" value="1"/>
</dbReference>
<dbReference type="Pfam" id="PF26200">
    <property type="entry name" value="Rcat_RNF216"/>
    <property type="match status" value="1"/>
</dbReference>
<dbReference type="InterPro" id="IPR044066">
    <property type="entry name" value="TRIAD_supradom"/>
</dbReference>
<dbReference type="Pfam" id="PF01485">
    <property type="entry name" value="IBR"/>
    <property type="match status" value="1"/>
</dbReference>
<dbReference type="InterPro" id="IPR001841">
    <property type="entry name" value="Znf_RING"/>
</dbReference>
<evidence type="ECO:0000259" key="10">
    <source>
        <dbReference type="PROSITE" id="PS50089"/>
    </source>
</evidence>
<protein>
    <recommendedName>
        <fullName evidence="15">RING-type E3 ubiquitin transferase</fullName>
    </recommendedName>
</protein>
<gene>
    <name evidence="13" type="ORF">K443DRAFT_120427</name>
</gene>
<evidence type="ECO:0000256" key="6">
    <source>
        <dbReference type="ARBA" id="ARBA00022786"/>
    </source>
</evidence>
<dbReference type="InterPro" id="IPR051628">
    <property type="entry name" value="LUBAC_E3_Ligases"/>
</dbReference>
<dbReference type="HOGENOM" id="CLU_004235_0_0_1"/>
<dbReference type="SMART" id="SM00356">
    <property type="entry name" value="ZnF_C3H1"/>
    <property type="match status" value="1"/>
</dbReference>
<dbReference type="PANTHER" id="PTHR22770">
    <property type="entry name" value="UBIQUITIN CONJUGATING ENZYME 7 INTERACTING PROTEIN-RELATED"/>
    <property type="match status" value="1"/>
</dbReference>
<evidence type="ECO:0000259" key="12">
    <source>
        <dbReference type="PROSITE" id="PS51873"/>
    </source>
</evidence>
<dbReference type="Gene3D" id="3.30.40.10">
    <property type="entry name" value="Zinc/RING finger domain, C3HC4 (zinc finger)"/>
    <property type="match status" value="1"/>
</dbReference>
<evidence type="ECO:0000313" key="13">
    <source>
        <dbReference type="EMBL" id="KIK05650.1"/>
    </source>
</evidence>
<feature type="compositionally biased region" description="Basic residues" evidence="9">
    <location>
        <begin position="47"/>
        <end position="56"/>
    </location>
</feature>
<dbReference type="PROSITE" id="PS50089">
    <property type="entry name" value="ZF_RING_2"/>
    <property type="match status" value="1"/>
</dbReference>
<dbReference type="STRING" id="1095629.A0A0C9X0P5"/>
<keyword evidence="3 8" id="KW-0479">Metal-binding</keyword>
<comment type="pathway">
    <text evidence="1">Protein modification; protein ubiquitination.</text>
</comment>
<dbReference type="Gene3D" id="4.10.1000.10">
    <property type="entry name" value="Zinc finger, CCCH-type"/>
    <property type="match status" value="1"/>
</dbReference>
<dbReference type="InterPro" id="IPR036855">
    <property type="entry name" value="Znf_CCCH_sf"/>
</dbReference>
<evidence type="ECO:0000259" key="11">
    <source>
        <dbReference type="PROSITE" id="PS50103"/>
    </source>
</evidence>
<dbReference type="PANTHER" id="PTHR22770:SF13">
    <property type="entry name" value="RING-TYPE DOMAIN-CONTAINING PROTEIN"/>
    <property type="match status" value="1"/>
</dbReference>
<evidence type="ECO:0000313" key="14">
    <source>
        <dbReference type="Proteomes" id="UP000054477"/>
    </source>
</evidence>
<dbReference type="OrthoDB" id="1431934at2759"/>
<dbReference type="CDD" id="cd22265">
    <property type="entry name" value="UDM1_RNF168"/>
    <property type="match status" value="1"/>
</dbReference>
<dbReference type="GO" id="GO:0043130">
    <property type="term" value="F:ubiquitin binding"/>
    <property type="evidence" value="ECO:0007669"/>
    <property type="project" value="TreeGrafter"/>
</dbReference>
<dbReference type="GO" id="GO:0043161">
    <property type="term" value="P:proteasome-mediated ubiquitin-dependent protein catabolic process"/>
    <property type="evidence" value="ECO:0007669"/>
    <property type="project" value="TreeGrafter"/>
</dbReference>
<dbReference type="SMART" id="SM00647">
    <property type="entry name" value="IBR"/>
    <property type="match status" value="2"/>
</dbReference>
<dbReference type="SUPFAM" id="SSF57850">
    <property type="entry name" value="RING/U-box"/>
    <property type="match status" value="3"/>
</dbReference>
<dbReference type="Pfam" id="PF00642">
    <property type="entry name" value="zf-CCCH"/>
    <property type="match status" value="1"/>
</dbReference>
<dbReference type="GO" id="GO:0097039">
    <property type="term" value="P:protein linear polyubiquitination"/>
    <property type="evidence" value="ECO:0007669"/>
    <property type="project" value="TreeGrafter"/>
</dbReference>
<evidence type="ECO:0008006" key="15">
    <source>
        <dbReference type="Google" id="ProtNLM"/>
    </source>
</evidence>
<keyword evidence="5 8" id="KW-0863">Zinc-finger</keyword>
<keyword evidence="14" id="KW-1185">Reference proteome</keyword>
<feature type="region of interest" description="Disordered" evidence="9">
    <location>
        <begin position="28"/>
        <end position="76"/>
    </location>
</feature>
<keyword evidence="7 8" id="KW-0862">Zinc</keyword>
<keyword evidence="4" id="KW-0677">Repeat</keyword>
<feature type="domain" description="C3H1-type" evidence="11">
    <location>
        <begin position="9"/>
        <end position="36"/>
    </location>
</feature>
<dbReference type="CDD" id="cd20335">
    <property type="entry name" value="BRcat_RBR"/>
    <property type="match status" value="1"/>
</dbReference>
<feature type="zinc finger region" description="C3H1-type" evidence="8">
    <location>
        <begin position="9"/>
        <end position="36"/>
    </location>
</feature>
<dbReference type="GO" id="GO:0008270">
    <property type="term" value="F:zinc ion binding"/>
    <property type="evidence" value="ECO:0007669"/>
    <property type="project" value="UniProtKB-KW"/>
</dbReference>
<feature type="compositionally biased region" description="Basic and acidic residues" evidence="9">
    <location>
        <begin position="1092"/>
        <end position="1146"/>
    </location>
</feature>
<evidence type="ECO:0000256" key="3">
    <source>
        <dbReference type="ARBA" id="ARBA00022723"/>
    </source>
</evidence>
<dbReference type="SUPFAM" id="SSF90229">
    <property type="entry name" value="CCCH zinc finger"/>
    <property type="match status" value="1"/>
</dbReference>
<organism evidence="13 14">
    <name type="scientific">Laccaria amethystina LaAM-08-1</name>
    <dbReference type="NCBI Taxonomy" id="1095629"/>
    <lineage>
        <taxon>Eukaryota</taxon>
        <taxon>Fungi</taxon>
        <taxon>Dikarya</taxon>
        <taxon>Basidiomycota</taxon>
        <taxon>Agaricomycotina</taxon>
        <taxon>Agaricomycetes</taxon>
        <taxon>Agaricomycetidae</taxon>
        <taxon>Agaricales</taxon>
        <taxon>Agaricineae</taxon>
        <taxon>Hydnangiaceae</taxon>
        <taxon>Laccaria</taxon>
    </lineage>
</organism>
<dbReference type="InterPro" id="IPR013083">
    <property type="entry name" value="Znf_RING/FYVE/PHD"/>
</dbReference>
<keyword evidence="6" id="KW-0833">Ubl conjugation pathway</keyword>
<dbReference type="CDD" id="cd22585">
    <property type="entry name" value="Rcat_RBR_DEAH12-like"/>
    <property type="match status" value="1"/>
</dbReference>
<evidence type="ECO:0000256" key="5">
    <source>
        <dbReference type="ARBA" id="ARBA00022771"/>
    </source>
</evidence>
<name>A0A0C9X0P5_9AGAR</name>
<reference evidence="14" key="2">
    <citation type="submission" date="2015-01" db="EMBL/GenBank/DDBJ databases">
        <title>Evolutionary Origins and Diversification of the Mycorrhizal Mutualists.</title>
        <authorList>
            <consortium name="DOE Joint Genome Institute"/>
            <consortium name="Mycorrhizal Genomics Consortium"/>
            <person name="Kohler A."/>
            <person name="Kuo A."/>
            <person name="Nagy L.G."/>
            <person name="Floudas D."/>
            <person name="Copeland A."/>
            <person name="Barry K.W."/>
            <person name="Cichocki N."/>
            <person name="Veneault-Fourrey C."/>
            <person name="LaButti K."/>
            <person name="Lindquist E.A."/>
            <person name="Lipzen A."/>
            <person name="Lundell T."/>
            <person name="Morin E."/>
            <person name="Murat C."/>
            <person name="Riley R."/>
            <person name="Ohm R."/>
            <person name="Sun H."/>
            <person name="Tunlid A."/>
            <person name="Henrissat B."/>
            <person name="Grigoriev I.V."/>
            <person name="Hibbett D.S."/>
            <person name="Martin F."/>
        </authorList>
    </citation>
    <scope>NUCLEOTIDE SEQUENCE [LARGE SCALE GENOMIC DNA]</scope>
    <source>
        <strain evidence="14">LaAM-08-1</strain>
    </source>
</reference>
<dbReference type="Proteomes" id="UP000054477">
    <property type="component" value="Unassembled WGS sequence"/>
</dbReference>
<reference evidence="13 14" key="1">
    <citation type="submission" date="2014-04" db="EMBL/GenBank/DDBJ databases">
        <authorList>
            <consortium name="DOE Joint Genome Institute"/>
            <person name="Kuo A."/>
            <person name="Kohler A."/>
            <person name="Nagy L.G."/>
            <person name="Floudas D."/>
            <person name="Copeland A."/>
            <person name="Barry K.W."/>
            <person name="Cichocki N."/>
            <person name="Veneault-Fourrey C."/>
            <person name="LaButti K."/>
            <person name="Lindquist E.A."/>
            <person name="Lipzen A."/>
            <person name="Lundell T."/>
            <person name="Morin E."/>
            <person name="Murat C."/>
            <person name="Sun H."/>
            <person name="Tunlid A."/>
            <person name="Henrissat B."/>
            <person name="Grigoriev I.V."/>
            <person name="Hibbett D.S."/>
            <person name="Martin F."/>
            <person name="Nordberg H.P."/>
            <person name="Cantor M.N."/>
            <person name="Hua S.X."/>
        </authorList>
    </citation>
    <scope>NUCLEOTIDE SEQUENCE [LARGE SCALE GENOMIC DNA]</scope>
    <source>
        <strain evidence="13 14">LaAM-08-1</strain>
    </source>
</reference>
<feature type="domain" description="RING-type" evidence="10">
    <location>
        <begin position="734"/>
        <end position="773"/>
    </location>
</feature>
<feature type="region of interest" description="Disordered" evidence="9">
    <location>
        <begin position="1085"/>
        <end position="1148"/>
    </location>
</feature>
<dbReference type="InterPro" id="IPR000571">
    <property type="entry name" value="Znf_CCCH"/>
</dbReference>
<feature type="region of interest" description="Disordered" evidence="9">
    <location>
        <begin position="114"/>
        <end position="133"/>
    </location>
</feature>
<feature type="compositionally biased region" description="Basic and acidic residues" evidence="9">
    <location>
        <begin position="1005"/>
        <end position="1028"/>
    </location>
</feature>
<keyword evidence="2" id="KW-0808">Transferase</keyword>
<evidence type="ECO:0000256" key="7">
    <source>
        <dbReference type="ARBA" id="ARBA00022833"/>
    </source>
</evidence>
<feature type="region of interest" description="Disordered" evidence="9">
    <location>
        <begin position="1002"/>
        <end position="1028"/>
    </location>
</feature>
<dbReference type="AlphaFoldDB" id="A0A0C9X0P5"/>
<dbReference type="Pfam" id="PF13445">
    <property type="entry name" value="zf-RING_UBOX"/>
    <property type="match status" value="1"/>
</dbReference>
<dbReference type="InterPro" id="IPR017907">
    <property type="entry name" value="Znf_RING_CS"/>
</dbReference>
<feature type="region of interest" description="Disordered" evidence="9">
    <location>
        <begin position="183"/>
        <end position="209"/>
    </location>
</feature>
<feature type="region of interest" description="Disordered" evidence="9">
    <location>
        <begin position="959"/>
        <end position="988"/>
    </location>
</feature>
<dbReference type="GO" id="GO:0004842">
    <property type="term" value="F:ubiquitin-protein transferase activity"/>
    <property type="evidence" value="ECO:0007669"/>
    <property type="project" value="TreeGrafter"/>
</dbReference>